<dbReference type="InterPro" id="IPR036084">
    <property type="entry name" value="Ser_inhib-like_sf"/>
</dbReference>
<dbReference type="CDD" id="cd19941">
    <property type="entry name" value="TIL"/>
    <property type="match status" value="1"/>
</dbReference>
<dbReference type="InterPro" id="IPR002919">
    <property type="entry name" value="TIL_dom"/>
</dbReference>
<feature type="signal peptide" evidence="1">
    <location>
        <begin position="1"/>
        <end position="15"/>
    </location>
</feature>
<feature type="domain" description="TIL" evidence="2">
    <location>
        <begin position="31"/>
        <end position="85"/>
    </location>
</feature>
<sequence>MKTAAVLFAASLVLAATYLAETARQLGYHECHRGAVYSYCASPCPRVCGQPPVTNCSRRCIEGCTCEQGLILDPLGRRCIYEDTCDRLVNRNTTRATSASNVGES</sequence>
<keyword evidence="1" id="KW-0732">Signal</keyword>
<dbReference type="SUPFAM" id="SSF57567">
    <property type="entry name" value="Serine protease inhibitors"/>
    <property type="match status" value="1"/>
</dbReference>
<name>A0A2R5LGS4_9ACAR</name>
<dbReference type="Pfam" id="PF01826">
    <property type="entry name" value="TIL"/>
    <property type="match status" value="1"/>
</dbReference>
<evidence type="ECO:0000313" key="3">
    <source>
        <dbReference type="EMBL" id="MBY08733.1"/>
    </source>
</evidence>
<accession>A0A2R5LGS4</accession>
<protein>
    <recommendedName>
        <fullName evidence="2">TIL domain-containing protein</fullName>
    </recommendedName>
</protein>
<evidence type="ECO:0000259" key="2">
    <source>
        <dbReference type="Pfam" id="PF01826"/>
    </source>
</evidence>
<reference evidence="3" key="1">
    <citation type="submission" date="2018-03" db="EMBL/GenBank/DDBJ databases">
        <title>The relapsing fever spirochete Borrelia turicatae persists in the highly oxidative environment of its soft-bodied tick vector.</title>
        <authorList>
            <person name="Bourret T.J."/>
            <person name="Boyle W.K."/>
            <person name="Valenzuela J.G."/>
            <person name="Oliveira F."/>
            <person name="Lopez J.E."/>
        </authorList>
    </citation>
    <scope>NUCLEOTIDE SEQUENCE</scope>
    <source>
        <strain evidence="3">Kansas strain/isolate</strain>
        <tissue evidence="3">Salivary glands</tissue>
    </source>
</reference>
<proteinExistence type="predicted"/>
<feature type="chain" id="PRO_5015362129" description="TIL domain-containing protein" evidence="1">
    <location>
        <begin position="16"/>
        <end position="105"/>
    </location>
</feature>
<dbReference type="EMBL" id="GGLE01004607">
    <property type="protein sequence ID" value="MBY08733.1"/>
    <property type="molecule type" value="Transcribed_RNA"/>
</dbReference>
<dbReference type="AlphaFoldDB" id="A0A2R5LGS4"/>
<organism evidence="3">
    <name type="scientific">Ornithodoros turicata</name>
    <dbReference type="NCBI Taxonomy" id="34597"/>
    <lineage>
        <taxon>Eukaryota</taxon>
        <taxon>Metazoa</taxon>
        <taxon>Ecdysozoa</taxon>
        <taxon>Arthropoda</taxon>
        <taxon>Chelicerata</taxon>
        <taxon>Arachnida</taxon>
        <taxon>Acari</taxon>
        <taxon>Parasitiformes</taxon>
        <taxon>Ixodida</taxon>
        <taxon>Ixodoidea</taxon>
        <taxon>Argasidae</taxon>
        <taxon>Ornithodorinae</taxon>
        <taxon>Ornithodoros</taxon>
    </lineage>
</organism>
<dbReference type="Gene3D" id="2.10.25.10">
    <property type="entry name" value="Laminin"/>
    <property type="match status" value="1"/>
</dbReference>
<evidence type="ECO:0000256" key="1">
    <source>
        <dbReference type="SAM" id="SignalP"/>
    </source>
</evidence>